<organism evidence="3 4">
    <name type="scientific">Acetomicrobium flavidum</name>
    <dbReference type="NCBI Taxonomy" id="49896"/>
    <lineage>
        <taxon>Bacteria</taxon>
        <taxon>Thermotogati</taxon>
        <taxon>Synergistota</taxon>
        <taxon>Synergistia</taxon>
        <taxon>Synergistales</taxon>
        <taxon>Acetomicrobiaceae</taxon>
        <taxon>Acetomicrobium</taxon>
    </lineage>
</organism>
<dbReference type="InterPro" id="IPR007394">
    <property type="entry name" value="UPF0122"/>
</dbReference>
<dbReference type="PANTHER" id="PTHR40083:SF1">
    <property type="entry name" value="UPF0122 PROTEIN YLXM"/>
    <property type="match status" value="1"/>
</dbReference>
<evidence type="ECO:0000313" key="4">
    <source>
        <dbReference type="Proteomes" id="UP000185093"/>
    </source>
</evidence>
<comment type="caution">
    <text evidence="3">The sequence shown here is derived from an EMBL/GenBank/DDBJ whole genome shotgun (WGS) entry which is preliminary data.</text>
</comment>
<evidence type="ECO:0000256" key="1">
    <source>
        <dbReference type="ARBA" id="ARBA00008720"/>
    </source>
</evidence>
<comment type="similarity">
    <text evidence="1">Belongs to the UPF0122 family.</text>
</comment>
<dbReference type="Gene3D" id="1.10.10.10">
    <property type="entry name" value="Winged helix-like DNA-binding domain superfamily/Winged helix DNA-binding domain"/>
    <property type="match status" value="1"/>
</dbReference>
<dbReference type="Pfam" id="PF04297">
    <property type="entry name" value="UPF0122"/>
    <property type="match status" value="1"/>
</dbReference>
<gene>
    <name evidence="3" type="ORF">SAMN05444368_1607</name>
</gene>
<name>A0ABY1JEL2_9BACT</name>
<evidence type="ECO:0000256" key="2">
    <source>
        <dbReference type="ARBA" id="ARBA00024764"/>
    </source>
</evidence>
<dbReference type="RefSeq" id="WP_074199847.1">
    <property type="nucleotide sequence ID" value="NZ_DAORXD010000002.1"/>
</dbReference>
<dbReference type="PANTHER" id="PTHR40083">
    <property type="entry name" value="UPF0122 PROTEIN CBO2450/CLC_2298"/>
    <property type="match status" value="1"/>
</dbReference>
<evidence type="ECO:0000313" key="3">
    <source>
        <dbReference type="EMBL" id="SIN73640.1"/>
    </source>
</evidence>
<keyword evidence="4" id="KW-1185">Reference proteome</keyword>
<dbReference type="SUPFAM" id="SSF88659">
    <property type="entry name" value="Sigma3 and sigma4 domains of RNA polymerase sigma factors"/>
    <property type="match status" value="1"/>
</dbReference>
<dbReference type="Proteomes" id="UP000185093">
    <property type="component" value="Unassembled WGS sequence"/>
</dbReference>
<dbReference type="InterPro" id="IPR036388">
    <property type="entry name" value="WH-like_DNA-bd_sf"/>
</dbReference>
<sequence length="126" mass="14629">MPKEHEDLLKSRLDINVLYDLYGGLLTDKQRKAFELHEMADCSLSEVADALKMSRQGAFELLQRAKRRLVEVEEIVGFKSTLSAFDKYKIDVERLLDQYDDKLPKEFKSEMLKLLSDLEETGDQDV</sequence>
<dbReference type="EMBL" id="FSQZ01000001">
    <property type="protein sequence ID" value="SIN73640.1"/>
    <property type="molecule type" value="Genomic_DNA"/>
</dbReference>
<proteinExistence type="inferred from homology"/>
<accession>A0ABY1JEL2</accession>
<protein>
    <submittedName>
        <fullName evidence="3">Uncharacterized protein</fullName>
    </submittedName>
</protein>
<dbReference type="InterPro" id="IPR013324">
    <property type="entry name" value="RNA_pol_sigma_r3/r4-like"/>
</dbReference>
<reference evidence="3 4" key="1">
    <citation type="submission" date="2016-11" db="EMBL/GenBank/DDBJ databases">
        <authorList>
            <person name="Varghese N."/>
            <person name="Submissions S."/>
        </authorList>
    </citation>
    <scope>NUCLEOTIDE SEQUENCE [LARGE SCALE GENOMIC DNA]</scope>
    <source>
        <strain evidence="3 4">DSM 20664</strain>
    </source>
</reference>
<comment type="function">
    <text evidence="2">Might take part in the signal recognition particle (SRP) pathway. This is inferred from the conservation of its genetic proximity to ftsY/ffh. May be a regulatory protein.</text>
</comment>